<feature type="coiled-coil region" evidence="7">
    <location>
        <begin position="724"/>
        <end position="751"/>
    </location>
</feature>
<feature type="region of interest" description="Disordered" evidence="8">
    <location>
        <begin position="144"/>
        <end position="165"/>
    </location>
</feature>
<dbReference type="PROSITE" id="PS00871">
    <property type="entry name" value="CLPAB_2"/>
    <property type="match status" value="1"/>
</dbReference>
<dbReference type="CDD" id="cd00009">
    <property type="entry name" value="AAA"/>
    <property type="match status" value="1"/>
</dbReference>
<dbReference type="InterPro" id="IPR001270">
    <property type="entry name" value="ClpA/B"/>
</dbReference>
<dbReference type="PROSITE" id="PS00870">
    <property type="entry name" value="CLPAB_1"/>
    <property type="match status" value="1"/>
</dbReference>
<dbReference type="FunFam" id="1.10.1780.10:FF:000001">
    <property type="entry name" value="ATP-dependent Clp protease ATP-binding subunit"/>
    <property type="match status" value="1"/>
</dbReference>
<dbReference type="PANTHER" id="PTHR11638:SF18">
    <property type="entry name" value="HEAT SHOCK PROTEIN 104"/>
    <property type="match status" value="1"/>
</dbReference>
<dbReference type="Proteomes" id="UP000040453">
    <property type="component" value="Unassembled WGS sequence"/>
</dbReference>
<keyword evidence="7" id="KW-0175">Coiled coil</keyword>
<dbReference type="Pfam" id="PF07724">
    <property type="entry name" value="AAA_2"/>
    <property type="match status" value="1"/>
</dbReference>
<keyword evidence="3 6" id="KW-0067">ATP-binding</keyword>
<dbReference type="InterPro" id="IPR027417">
    <property type="entry name" value="P-loop_NTPase"/>
</dbReference>
<evidence type="ECO:0000256" key="5">
    <source>
        <dbReference type="PROSITE-ProRule" id="PRU01251"/>
    </source>
</evidence>
<dbReference type="AlphaFoldDB" id="A0A0A1MR77"/>
<proteinExistence type="inferred from homology"/>
<dbReference type="CDD" id="cd19499">
    <property type="entry name" value="RecA-like_ClpB_Hsp104-like"/>
    <property type="match status" value="1"/>
</dbReference>
<dbReference type="InterPro" id="IPR028299">
    <property type="entry name" value="ClpA/B_CS2"/>
</dbReference>
<dbReference type="InterPro" id="IPR001943">
    <property type="entry name" value="UVR_dom"/>
</dbReference>
<dbReference type="Gene3D" id="4.10.860.10">
    <property type="entry name" value="UVR domain"/>
    <property type="match status" value="1"/>
</dbReference>
<dbReference type="Pfam" id="PF10431">
    <property type="entry name" value="ClpB_D2-small"/>
    <property type="match status" value="1"/>
</dbReference>
<evidence type="ECO:0000256" key="4">
    <source>
        <dbReference type="ARBA" id="ARBA00023186"/>
    </source>
</evidence>
<keyword evidence="1 5" id="KW-0677">Repeat</keyword>
<dbReference type="PANTHER" id="PTHR11638">
    <property type="entry name" value="ATP-DEPENDENT CLP PROTEASE"/>
    <property type="match status" value="1"/>
</dbReference>
<dbReference type="FunFam" id="1.10.8.60:FF:000011">
    <property type="entry name" value="ATP-dependent Clp protease ATP-binding subunit"/>
    <property type="match status" value="1"/>
</dbReference>
<dbReference type="FunFam" id="3.40.50.300:FF:000010">
    <property type="entry name" value="Chaperone clpB 1, putative"/>
    <property type="match status" value="1"/>
</dbReference>
<dbReference type="FunFam" id="3.40.50.300:FF:000025">
    <property type="entry name" value="ATP-dependent Clp protease subunit"/>
    <property type="match status" value="1"/>
</dbReference>
<feature type="domain" description="UVR" evidence="9">
    <location>
        <begin position="420"/>
        <end position="455"/>
    </location>
</feature>
<dbReference type="SMART" id="SM01086">
    <property type="entry name" value="ClpB_D2-small"/>
    <property type="match status" value="1"/>
</dbReference>
<organism evidence="11 12">
    <name type="scientific">Oceanobacillus oncorhynchi</name>
    <dbReference type="NCBI Taxonomy" id="545501"/>
    <lineage>
        <taxon>Bacteria</taxon>
        <taxon>Bacillati</taxon>
        <taxon>Bacillota</taxon>
        <taxon>Bacilli</taxon>
        <taxon>Bacillales</taxon>
        <taxon>Bacillaceae</taxon>
        <taxon>Oceanobacillus</taxon>
    </lineage>
</organism>
<dbReference type="Pfam" id="PF17871">
    <property type="entry name" value="AAA_lid_9"/>
    <property type="match status" value="1"/>
</dbReference>
<dbReference type="InterPro" id="IPR019489">
    <property type="entry name" value="Clp_ATPase_C"/>
</dbReference>
<dbReference type="Pfam" id="PF00004">
    <property type="entry name" value="AAA"/>
    <property type="match status" value="1"/>
</dbReference>
<dbReference type="InterPro" id="IPR041546">
    <property type="entry name" value="ClpA/ClpB_AAA_lid"/>
</dbReference>
<dbReference type="RefSeq" id="WP_042530725.1">
    <property type="nucleotide sequence ID" value="NZ_CAXOIH010000021.1"/>
</dbReference>
<dbReference type="InterPro" id="IPR036628">
    <property type="entry name" value="Clp_N_dom_sf"/>
</dbReference>
<dbReference type="PROSITE" id="PS51903">
    <property type="entry name" value="CLP_R"/>
    <property type="match status" value="1"/>
</dbReference>
<dbReference type="PROSITE" id="PS50151">
    <property type="entry name" value="UVR"/>
    <property type="match status" value="1"/>
</dbReference>
<dbReference type="Gene3D" id="1.10.8.60">
    <property type="match status" value="2"/>
</dbReference>
<dbReference type="SMART" id="SM00382">
    <property type="entry name" value="AAA"/>
    <property type="match status" value="2"/>
</dbReference>
<comment type="similarity">
    <text evidence="6">Belongs to the ClpA/ClpB family.</text>
</comment>
<accession>A0A0A1MR77</accession>
<dbReference type="FunFam" id="1.10.8.60:FF:000017">
    <property type="entry name" value="ATP-dependent chaperone ClpB"/>
    <property type="match status" value="1"/>
</dbReference>
<dbReference type="InterPro" id="IPR050130">
    <property type="entry name" value="ClpA_ClpB"/>
</dbReference>
<gene>
    <name evidence="11" type="primary">clpC</name>
    <name evidence="11" type="ORF">BN997_01367</name>
</gene>
<evidence type="ECO:0000313" key="12">
    <source>
        <dbReference type="Proteomes" id="UP000040453"/>
    </source>
</evidence>
<evidence type="ECO:0000256" key="6">
    <source>
        <dbReference type="RuleBase" id="RU004432"/>
    </source>
</evidence>
<feature type="compositionally biased region" description="Low complexity" evidence="8">
    <location>
        <begin position="148"/>
        <end position="159"/>
    </location>
</feature>
<evidence type="ECO:0000256" key="1">
    <source>
        <dbReference type="ARBA" id="ARBA00022737"/>
    </source>
</evidence>
<dbReference type="Gene3D" id="1.10.1780.10">
    <property type="entry name" value="Clp, N-terminal domain"/>
    <property type="match status" value="1"/>
</dbReference>
<dbReference type="SUPFAM" id="SSF52540">
    <property type="entry name" value="P-loop containing nucleoside triphosphate hydrolases"/>
    <property type="match status" value="2"/>
</dbReference>
<feature type="domain" description="Clp R" evidence="10">
    <location>
        <begin position="3"/>
        <end position="144"/>
    </location>
</feature>
<dbReference type="Gene3D" id="3.40.50.300">
    <property type="entry name" value="P-loop containing nucleotide triphosphate hydrolases"/>
    <property type="match status" value="2"/>
</dbReference>
<sequence length="810" mass="90637">MMFGRFTERAQKVLALSQDEAVRLGHNNIGTEHILLGLVREGEGIAAKALQSLGLEVAKIQEEVEKLIGVGKQPSQSIHYTPRAKKVVELSQDEARKLGHSYVGTEHILLGLIREGEGVAARVLNNLGVSLNKARQQVLQLLGSNESQTGRQGRAGQQTNASTPTLDSLARDLTVSAKEGKIDPVIGRSKEIERVIQVLSRRTKNNPVLIGEPGVGKTAVAEGLAQQIIDNEVPETLRDKRVMTLDMGTVVAGTKYRGEFEDRLKKVMEEIRQSGNVILFIDELHTLIGAGGAEGAIDASNILKPSLARGELQCIGATTLDEYRKYIEKDAALERRFQPIQVDEPTLDETIQILKGLRDRYEAHHRVTITDEAIEAAASLSDRYITDRFLPDKAIDLIDEAGSKVRLNSYTVPPNLKELEQKLEEVRKEKDAAVQSQEFEKAASLRDSEQRYREKLEKTKDEWKEKQGQTDSEVTMEDIAAVVSIWTGVPVAKLTKDESDRLLNMEEILHDRVIGQSEAVNAVAKAIRRARAGLKDPKRPIGSFIFLGPTGIGKTELARALAEVMFADEDAMIRIDMSEYMERHATSRLVGSPPGYVGYEEGGQLTERVRRKPYSVVLLDEVEKAHPEVFNILLQVLEDGRLTDSKGRVVDFRNTVIIMTSNVGASELRRNKYVGFTLDNDEKREHEDMKSKVMDELKKAFRPEFLNRIDETIVFHSLERKHMKDIASLMLKQLQKRLEEQELTLSLTDKAIEKIANEGFDPEYGARPLRRSIQSNIENLLSEELLKGTIQKEQKVKIGLNSKGEFIVLS</sequence>
<dbReference type="PRINTS" id="PR00300">
    <property type="entry name" value="CLPPROTEASEA"/>
</dbReference>
<feature type="coiled-coil region" evidence="7">
    <location>
        <begin position="416"/>
        <end position="466"/>
    </location>
</feature>
<dbReference type="SUPFAM" id="SSF81923">
    <property type="entry name" value="Double Clp-N motif"/>
    <property type="match status" value="1"/>
</dbReference>
<keyword evidence="4 6" id="KW-0143">Chaperone</keyword>
<reference evidence="11 12" key="1">
    <citation type="submission" date="2014-11" db="EMBL/GenBank/DDBJ databases">
        <authorList>
            <person name="Urmite Genomes Urmite Genomes"/>
        </authorList>
    </citation>
    <scope>NUCLEOTIDE SEQUENCE [LARGE SCALE GENOMIC DNA]</scope>
    <source>
        <strain evidence="11 12">Oc5</strain>
    </source>
</reference>
<name>A0A0A1MR77_9BACI</name>
<evidence type="ECO:0000256" key="7">
    <source>
        <dbReference type="SAM" id="Coils"/>
    </source>
</evidence>
<protein>
    <submittedName>
        <fullName evidence="11">Negative regulator of genetic competence ClpC/MecB</fullName>
    </submittedName>
</protein>
<evidence type="ECO:0000313" key="11">
    <source>
        <dbReference type="EMBL" id="CEI81536.1"/>
    </source>
</evidence>
<dbReference type="GO" id="GO:0034605">
    <property type="term" value="P:cellular response to heat"/>
    <property type="evidence" value="ECO:0007669"/>
    <property type="project" value="TreeGrafter"/>
</dbReference>
<dbReference type="InterPro" id="IPR004176">
    <property type="entry name" value="Clp_R_N"/>
</dbReference>
<evidence type="ECO:0000259" key="10">
    <source>
        <dbReference type="PROSITE" id="PS51903"/>
    </source>
</evidence>
<evidence type="ECO:0000256" key="8">
    <source>
        <dbReference type="SAM" id="MobiDB-lite"/>
    </source>
</evidence>
<dbReference type="GO" id="GO:0016887">
    <property type="term" value="F:ATP hydrolysis activity"/>
    <property type="evidence" value="ECO:0007669"/>
    <property type="project" value="InterPro"/>
</dbReference>
<dbReference type="Pfam" id="PF02861">
    <property type="entry name" value="Clp_N"/>
    <property type="match status" value="1"/>
</dbReference>
<dbReference type="InterPro" id="IPR003593">
    <property type="entry name" value="AAA+_ATPase"/>
</dbReference>
<dbReference type="OrthoDB" id="9803641at2"/>
<evidence type="ECO:0000256" key="2">
    <source>
        <dbReference type="ARBA" id="ARBA00022741"/>
    </source>
</evidence>
<dbReference type="InterPro" id="IPR018368">
    <property type="entry name" value="ClpA/B_CS1"/>
</dbReference>
<evidence type="ECO:0000259" key="9">
    <source>
        <dbReference type="PROSITE" id="PS50151"/>
    </source>
</evidence>
<evidence type="ECO:0000256" key="3">
    <source>
        <dbReference type="ARBA" id="ARBA00022840"/>
    </source>
</evidence>
<keyword evidence="12" id="KW-1185">Reference proteome</keyword>
<dbReference type="STRING" id="545501.BN997_01367"/>
<keyword evidence="2 6" id="KW-0547">Nucleotide-binding</keyword>
<dbReference type="GO" id="GO:0005737">
    <property type="term" value="C:cytoplasm"/>
    <property type="evidence" value="ECO:0007669"/>
    <property type="project" value="TreeGrafter"/>
</dbReference>
<dbReference type="GO" id="GO:0005524">
    <property type="term" value="F:ATP binding"/>
    <property type="evidence" value="ECO:0007669"/>
    <property type="project" value="UniProtKB-KW"/>
</dbReference>
<dbReference type="EMBL" id="CDGG01000001">
    <property type="protein sequence ID" value="CEI81536.1"/>
    <property type="molecule type" value="Genomic_DNA"/>
</dbReference>
<dbReference type="InterPro" id="IPR003959">
    <property type="entry name" value="ATPase_AAA_core"/>
</dbReference>